<dbReference type="EMBL" id="CAJVPS010000299">
    <property type="protein sequence ID" value="CAG8474717.1"/>
    <property type="molecule type" value="Genomic_DNA"/>
</dbReference>
<dbReference type="Proteomes" id="UP000789508">
    <property type="component" value="Unassembled WGS sequence"/>
</dbReference>
<name>A0A9N8W8M1_9GLOM</name>
<proteinExistence type="predicted"/>
<reference evidence="1" key="1">
    <citation type="submission" date="2021-06" db="EMBL/GenBank/DDBJ databases">
        <authorList>
            <person name="Kallberg Y."/>
            <person name="Tangrot J."/>
            <person name="Rosling A."/>
        </authorList>
    </citation>
    <scope>NUCLEOTIDE SEQUENCE</scope>
    <source>
        <strain evidence="1">FL130A</strain>
    </source>
</reference>
<comment type="caution">
    <text evidence="1">The sequence shown here is derived from an EMBL/GenBank/DDBJ whole genome shotgun (WGS) entry which is preliminary data.</text>
</comment>
<evidence type="ECO:0000313" key="1">
    <source>
        <dbReference type="EMBL" id="CAG8474717.1"/>
    </source>
</evidence>
<gene>
    <name evidence="1" type="ORF">ALEPTO_LOCUS2183</name>
</gene>
<organism evidence="1 2">
    <name type="scientific">Ambispora leptoticha</name>
    <dbReference type="NCBI Taxonomy" id="144679"/>
    <lineage>
        <taxon>Eukaryota</taxon>
        <taxon>Fungi</taxon>
        <taxon>Fungi incertae sedis</taxon>
        <taxon>Mucoromycota</taxon>
        <taxon>Glomeromycotina</taxon>
        <taxon>Glomeromycetes</taxon>
        <taxon>Archaeosporales</taxon>
        <taxon>Ambisporaceae</taxon>
        <taxon>Ambispora</taxon>
    </lineage>
</organism>
<sequence>MATLILPTTLSDMEDLLPGFLERSPGITDMCESAAEIRRIAQKKFNTPSPPSSPLHDTTLL</sequence>
<accession>A0A9N8W8M1</accession>
<evidence type="ECO:0000313" key="2">
    <source>
        <dbReference type="Proteomes" id="UP000789508"/>
    </source>
</evidence>
<dbReference type="OrthoDB" id="2435868at2759"/>
<dbReference type="AlphaFoldDB" id="A0A9N8W8M1"/>
<protein>
    <submittedName>
        <fullName evidence="1">8220_t:CDS:1</fullName>
    </submittedName>
</protein>
<keyword evidence="2" id="KW-1185">Reference proteome</keyword>